<reference evidence="1 2" key="1">
    <citation type="submission" date="2023-12" db="EMBL/GenBank/DDBJ databases">
        <title>Marinobacter qingdaonensis sp. nov., isolated from the intertidal sediment of Qingdao, PR China.</title>
        <authorList>
            <person name="Li Y."/>
        </authorList>
    </citation>
    <scope>NUCLEOTIDE SEQUENCE [LARGE SCALE GENOMIC DNA]</scope>
    <source>
        <strain evidence="1 2">ASW11-75</strain>
    </source>
</reference>
<evidence type="ECO:0008006" key="3">
    <source>
        <dbReference type="Google" id="ProtNLM"/>
    </source>
</evidence>
<keyword evidence="2" id="KW-1185">Reference proteome</keyword>
<comment type="caution">
    <text evidence="1">The sequence shown here is derived from an EMBL/GenBank/DDBJ whole genome shotgun (WGS) entry which is preliminary data.</text>
</comment>
<dbReference type="EMBL" id="JAYDCJ010000003">
    <property type="protein sequence ID" value="MEA1081420.1"/>
    <property type="molecule type" value="Genomic_DNA"/>
</dbReference>
<evidence type="ECO:0000313" key="1">
    <source>
        <dbReference type="EMBL" id="MEA1081420.1"/>
    </source>
</evidence>
<dbReference type="Proteomes" id="UP001305746">
    <property type="component" value="Unassembled WGS sequence"/>
</dbReference>
<protein>
    <recommendedName>
        <fullName evidence="3">Capsule polysaccharide biosynthesis protein</fullName>
    </recommendedName>
</protein>
<dbReference type="RefSeq" id="WP_322855880.1">
    <property type="nucleotide sequence ID" value="NZ_JAYDCJ010000003.1"/>
</dbReference>
<sequence length="417" mass="46597">MRLMVFFYYLTKNLRVGLESSHTGEHDSKFLFYGSSANQLNAMNATIDALKSKGEAVTAIAASEARGTEEQKARYQPCYFSVSDELKAIALLVSRGIGLYQVLKRRRSESASWYFNHFCKPYVCLVYFERLLKEVRPEFVITSNDHNVENRCLLAVAQKMGVRTVYMQHASVSEVFPALSVDYAFLDGQAALDVYKKCRGNRPAHFNGPRTVDVFLAGQQKPLNFFRRNGASCVGVALNPLDDGDAVVSLVETLRRASVEVCLRWHPRQDEEIVRRLRTAFCADKGVLLSNPNRESVSGFMEKIRFLVAGNSSIHLEAAIAGVAPIYFESTAVDQPDYYGFVRNGIAKHAVTGRDLLDMLSVEDSSWPNPASVRYYSASFHTEWEGREGGLVADCLLALRNGETDLMPINPISLNES</sequence>
<organism evidence="1 2">
    <name type="scientific">Marinobacter qingdaonensis</name>
    <dbReference type="NCBI Taxonomy" id="3108486"/>
    <lineage>
        <taxon>Bacteria</taxon>
        <taxon>Pseudomonadati</taxon>
        <taxon>Pseudomonadota</taxon>
        <taxon>Gammaproteobacteria</taxon>
        <taxon>Pseudomonadales</taxon>
        <taxon>Marinobacteraceae</taxon>
        <taxon>Marinobacter</taxon>
    </lineage>
</organism>
<name>A0ABU5P039_9GAMM</name>
<proteinExistence type="predicted"/>
<accession>A0ABU5P039</accession>
<evidence type="ECO:0000313" key="2">
    <source>
        <dbReference type="Proteomes" id="UP001305746"/>
    </source>
</evidence>
<gene>
    <name evidence="1" type="ORF">U5822_12110</name>
</gene>